<evidence type="ECO:0000313" key="1">
    <source>
        <dbReference type="EMBL" id="QNN78430.1"/>
    </source>
</evidence>
<proteinExistence type="predicted"/>
<gene>
    <name evidence="1" type="ORF">IAE60_03040</name>
</gene>
<accession>A0A7G9TEA5</accession>
<protein>
    <submittedName>
        <fullName evidence="1">Uncharacterized protein</fullName>
    </submittedName>
</protein>
<dbReference type="EMBL" id="CP060731">
    <property type="protein sequence ID" value="QNN78430.1"/>
    <property type="molecule type" value="Genomic_DNA"/>
</dbReference>
<dbReference type="GeneID" id="81469924"/>
<dbReference type="GO" id="GO:0003677">
    <property type="term" value="F:DNA binding"/>
    <property type="evidence" value="ECO:0007669"/>
    <property type="project" value="InterPro"/>
</dbReference>
<sequence>MAIHLASSLGIDAAQRAFGDTFGLSTAATFYGAHPAAELARAVETANNFSGLGLRAWVGSADHWLGSRVRPIKPPYAEVWSKLAGDPYRGKGRPSEDRLLQDWQRRRDRLLVHFLLATGHRPNNSVLELTLYDFIPRHALAIAHDKQADPSHATRLVCTGWRFVGELEGYVAELRRIAKRSNSRPARLFASAVLTGASPLFELPASAGQEGPSKIREILASLSQLWGDRPNVHRHGLCQFLIQDRADPELRYFQMGWLSHAHHATSDSAPHPAYKLGHEVAPLLDKWLDQCGWEGGAPPESSTEVVPLTPLCDWSEKHAESDRTAARAYSAINGALSESMDRLRLKVGEALRTQVERVVPDYGVALTNSGLIITPARLGEDDQPNILRRHVEAILAPFAKSPYGPDERYVAARLLREGVLRAAKLYNCRVHLPQVPFMSRHQVRSPFLRGSGMAVAQMDAVQAALIKRLATGSPDGHEEADLAAMTALSLLMHSTCSAWDEVLDVLRSLDSMEHANNQAWNVRVPFRTGHVLLYGDPAILATRLVQRAGWKQAVESLAQRQGSRLASFIADLVPELRAAGVANRELLQRFIATANTAKLVLANGPERLLISGAAISAAVPSGRAIGVIDERTTPDPSPNEDEISDETLAKLPMRANPANRPLRHIAEVMRAFDHDFSGPIFGQPAEPPNKRRQQLRRLVEDALGRAGTEPTKGRLLLEYVWHLLRLGGPRSAGGQALSTIRKTYHRIEPILREVEPDELLTGLSQDEVTALCSAAFNRSKRSSHQPVVEELRRFLRFAALRYEVKEPTWHLLYRVHGRQIPAGDPAMLSDSEMSRVLDELYANVLALEQIDADPTERRYTECCLAAALLAEASGARPRSIHGLTLDDVVLGSSEDYILLSPRGRFASIKTPTAAGYIPLEGELWRKYEPWFAGWYAKACVGAPVESRSSIPMFQIPGQPVGTRYELRAIFDRIGSLIKWSTQRQRGRTYWLRKRKVRLRHIAVMTRPHARARDMAQAMRLNGHALMVTPLVSYLSEPGAYLSLDGSLQAVGNRPGSAIISGLSVKTIDGARRAGMLGSRPYVAKLLRLSPSQSSGMDLPEPPHAGKHKGDLSWSSVARILRALAESTDTSWIAESLGTTKWQIESVVDALAAFNARTLGALGASGSIAVARPVGLSGAIDNCLVREDPRLASIAADWVSVSRGAQISEGCRLYDQAAMDDLRTLCNELWPNVRLGEKQESYGVRTFTFKAGKGNAYGAWPALRWALATVWIADERLKRMARSRQT</sequence>
<dbReference type="Proteomes" id="UP000515838">
    <property type="component" value="Chromosome"/>
</dbReference>
<name>A0A7G9TEA5_PSEMX</name>
<dbReference type="RefSeq" id="WP_187573817.1">
    <property type="nucleotide sequence ID" value="NZ_CP060731.1"/>
</dbReference>
<organism evidence="1 2">
    <name type="scientific">Pseudoxanthomonas mexicana</name>
    <dbReference type="NCBI Taxonomy" id="128785"/>
    <lineage>
        <taxon>Bacteria</taxon>
        <taxon>Pseudomonadati</taxon>
        <taxon>Pseudomonadota</taxon>
        <taxon>Gammaproteobacteria</taxon>
        <taxon>Lysobacterales</taxon>
        <taxon>Lysobacteraceae</taxon>
        <taxon>Pseudoxanthomonas</taxon>
    </lineage>
</organism>
<evidence type="ECO:0000313" key="2">
    <source>
        <dbReference type="Proteomes" id="UP000515838"/>
    </source>
</evidence>
<dbReference type="InterPro" id="IPR011010">
    <property type="entry name" value="DNA_brk_join_enz"/>
</dbReference>
<dbReference type="SUPFAM" id="SSF56349">
    <property type="entry name" value="DNA breaking-rejoining enzymes"/>
    <property type="match status" value="1"/>
</dbReference>
<reference evidence="1 2" key="1">
    <citation type="submission" date="2020-08" db="EMBL/GenBank/DDBJ databases">
        <title>Streptomycin Non-resistant strain, P. mexicana.</title>
        <authorList>
            <person name="Ganesh-Kumar S."/>
            <person name="Zhe T."/>
            <person name="Yu Z."/>
            <person name="Min Y."/>
        </authorList>
    </citation>
    <scope>NUCLEOTIDE SEQUENCE [LARGE SCALE GENOMIC DNA]</scope>
    <source>
        <strain evidence="1 2">GTZY2</strain>
    </source>
</reference>